<keyword evidence="5" id="KW-1185">Reference proteome</keyword>
<evidence type="ECO:0000256" key="1">
    <source>
        <dbReference type="SAM" id="MobiDB-lite"/>
    </source>
</evidence>
<comment type="caution">
    <text evidence="4">The sequence shown here is derived from an EMBL/GenBank/DDBJ whole genome shotgun (WGS) entry which is preliminary data.</text>
</comment>
<evidence type="ECO:0000256" key="2">
    <source>
        <dbReference type="SAM" id="SignalP"/>
    </source>
</evidence>
<feature type="chain" id="PRO_5046804208" description="Autotransporter domain-containing protein" evidence="2">
    <location>
        <begin position="29"/>
        <end position="865"/>
    </location>
</feature>
<dbReference type="SMART" id="SM00869">
    <property type="entry name" value="Autotransporter"/>
    <property type="match status" value="1"/>
</dbReference>
<evidence type="ECO:0000313" key="5">
    <source>
        <dbReference type="Proteomes" id="UP000507140"/>
    </source>
</evidence>
<evidence type="ECO:0000313" key="4">
    <source>
        <dbReference type="EMBL" id="CAB3924188.1"/>
    </source>
</evidence>
<dbReference type="PANTHER" id="PTHR35037:SF3">
    <property type="entry name" value="C-TERMINAL REGION OF AIDA-LIKE PROTEIN"/>
    <property type="match status" value="1"/>
</dbReference>
<dbReference type="InterPro" id="IPR030895">
    <property type="entry name" value="T5SS_PEPC_rpt"/>
</dbReference>
<dbReference type="SUPFAM" id="SSF103515">
    <property type="entry name" value="Autotransporter"/>
    <property type="match status" value="1"/>
</dbReference>
<evidence type="ECO:0000259" key="3">
    <source>
        <dbReference type="PROSITE" id="PS51208"/>
    </source>
</evidence>
<protein>
    <recommendedName>
        <fullName evidence="3">Autotransporter domain-containing protein</fullName>
    </recommendedName>
</protein>
<dbReference type="NCBIfam" id="TIGR01414">
    <property type="entry name" value="autotrans_barl"/>
    <property type="match status" value="1"/>
</dbReference>
<dbReference type="Gene3D" id="2.40.128.130">
    <property type="entry name" value="Autotransporter beta-domain"/>
    <property type="match status" value="1"/>
</dbReference>
<dbReference type="Pfam" id="PF18883">
    <property type="entry name" value="AC_1"/>
    <property type="match status" value="1"/>
</dbReference>
<dbReference type="InterPro" id="IPR043990">
    <property type="entry name" value="AC_1"/>
</dbReference>
<dbReference type="EMBL" id="CADIKR010000012">
    <property type="protein sequence ID" value="CAB3924188.1"/>
    <property type="molecule type" value="Genomic_DNA"/>
</dbReference>
<gene>
    <name evidence="4" type="ORF">LMG3415_05833</name>
</gene>
<feature type="compositionally biased region" description="Pro residues" evidence="1">
    <location>
        <begin position="499"/>
        <end position="511"/>
    </location>
</feature>
<keyword evidence="2" id="KW-0732">Signal</keyword>
<accession>A0ABM8LMJ7</accession>
<proteinExistence type="predicted"/>
<dbReference type="RefSeq" id="WP_180100831.1">
    <property type="nucleotide sequence ID" value="NZ_CADIKR010000012.1"/>
</dbReference>
<dbReference type="PANTHER" id="PTHR35037">
    <property type="entry name" value="C-TERMINAL REGION OF AIDA-LIKE PROTEIN"/>
    <property type="match status" value="1"/>
</dbReference>
<dbReference type="PROSITE" id="PS51208">
    <property type="entry name" value="AUTOTRANSPORTER"/>
    <property type="match status" value="1"/>
</dbReference>
<dbReference type="InterPro" id="IPR006315">
    <property type="entry name" value="OM_autotransptr_brl_dom"/>
</dbReference>
<dbReference type="InterPro" id="IPR051551">
    <property type="entry name" value="Autotransporter_adhesion"/>
</dbReference>
<name>A0ABM8LMJ7_9BURK</name>
<sequence length="865" mass="88194">MKNNALPAGVLSRSSLLPLLAFPWVSVAQITIESGQTVSVPGTQASPWNMNGPLLVGNTGAGTLNVLSGGLVNSPDAYLGGVFGGAGVVSVTGPNARWEVSANSLSTLNVGWSAAGTLTVAGGGVVQSQRGVLGEFDDGVGVVTVTGAGSQWINNQLLFIGMSGEGSLNIADGGYVSTGSSVIGVFGGKGAVTVRGANSQWLSGSPIQIGSFGSGSLTISEGGKVIAPGALIGPTTSGIGKLVIGSDVGAAPVAPGTLETPRVSFGPGDSRAIFNHTSSGYVFDATINNGANNAAGANTGLVGGGRLEATAGRTILNADHGDFTGTAQIGGVGILQVNRDLSGAAMQILSGGTLEGRGRVGSVVNAGTVSPGASLGTLTISGNYTGSSGSLLQLETVLGNDASPTDKLVVTGNVVGSTAVKVTNLNGSGAQTVNGIRVIEVGGASPAGAFNLRGDYRAENGRQAVIAGAYAYTLQHGGSNTPADGHWYLVSEFKEPETAPEPEPGPGPGPDPEPEPEPEPEPGPGPGAPVEEIPGSPEAGPRYQPGIPLYEQYPQVLASLNTLPTLQQRVGNRFWRTDGQPAAGEKFGGWARIQGSSNSMSPAQSATKSSRDIDLWKLQTGIDVVANRQPDGSMLVAGVNLSHGNASADIASVYGRGKIDTTGTGVGASLTWYGASGFYVDGQLQAMWFDSDISSRTIGRDEVKGNNGNGVAISVETGYRHDIGKGFSLTPQAQLIRSRVDFDSFTDPFGAKVRLDDGDSLIGRLGVSLDYEPERSVAQGAAGQTHVYAIANLYNEFMNGTNVNVAGVSFRSRDERLWAELGVGGTYQWNKGRYGVYGNLSVAGATNNMSDNHAVGGMIGFRVQW</sequence>
<feature type="region of interest" description="Disordered" evidence="1">
    <location>
        <begin position="495"/>
        <end position="547"/>
    </location>
</feature>
<dbReference type="InterPro" id="IPR036709">
    <property type="entry name" value="Autotransporte_beta_dom_sf"/>
</dbReference>
<dbReference type="NCBIfam" id="TIGR04393">
    <property type="entry name" value="rpt_T5SS_PEPC"/>
    <property type="match status" value="4"/>
</dbReference>
<reference evidence="4 5" key="1">
    <citation type="submission" date="2020-04" db="EMBL/GenBank/DDBJ databases">
        <authorList>
            <person name="De Canck E."/>
        </authorList>
    </citation>
    <scope>NUCLEOTIDE SEQUENCE [LARGE SCALE GENOMIC DNA]</scope>
    <source>
        <strain evidence="4 5">LMG 3415</strain>
    </source>
</reference>
<dbReference type="InterPro" id="IPR012332">
    <property type="entry name" value="Autotransporter_pectin_lyase_C"/>
</dbReference>
<feature type="domain" description="Autotransporter" evidence="3">
    <location>
        <begin position="582"/>
        <end position="865"/>
    </location>
</feature>
<dbReference type="Proteomes" id="UP000507140">
    <property type="component" value="Unassembled WGS sequence"/>
</dbReference>
<dbReference type="Pfam" id="PF03797">
    <property type="entry name" value="Autotransporter"/>
    <property type="match status" value="1"/>
</dbReference>
<dbReference type="CDD" id="cd01344">
    <property type="entry name" value="PL2_Passenger_AT"/>
    <property type="match status" value="1"/>
</dbReference>
<dbReference type="InterPro" id="IPR005546">
    <property type="entry name" value="Autotransporte_beta"/>
</dbReference>
<dbReference type="Gene3D" id="2.160.20.20">
    <property type="match status" value="1"/>
</dbReference>
<dbReference type="SUPFAM" id="SSF51126">
    <property type="entry name" value="Pectin lyase-like"/>
    <property type="match status" value="1"/>
</dbReference>
<organism evidence="4 5">
    <name type="scientific">Achromobacter mucicolens</name>
    <dbReference type="NCBI Taxonomy" id="1389922"/>
    <lineage>
        <taxon>Bacteria</taxon>
        <taxon>Pseudomonadati</taxon>
        <taxon>Pseudomonadota</taxon>
        <taxon>Betaproteobacteria</taxon>
        <taxon>Burkholderiales</taxon>
        <taxon>Alcaligenaceae</taxon>
        <taxon>Achromobacter</taxon>
    </lineage>
</organism>
<feature type="signal peptide" evidence="2">
    <location>
        <begin position="1"/>
        <end position="28"/>
    </location>
</feature>
<dbReference type="InterPro" id="IPR011050">
    <property type="entry name" value="Pectin_lyase_fold/virulence"/>
</dbReference>